<feature type="region of interest" description="G3" evidence="6">
    <location>
        <begin position="91"/>
        <end position="94"/>
    </location>
</feature>
<dbReference type="AlphaFoldDB" id="A0AAV1JW25"/>
<feature type="region of interest" description="G5" evidence="6">
    <location>
        <begin position="210"/>
        <end position="212"/>
    </location>
</feature>
<dbReference type="CDD" id="cd22534">
    <property type="entry name" value="KH-II_Era"/>
    <property type="match status" value="1"/>
</dbReference>
<accession>A0AAV1JW25</accession>
<dbReference type="Pfam" id="PF01926">
    <property type="entry name" value="MMR_HSR1"/>
    <property type="match status" value="1"/>
</dbReference>
<dbReference type="InterPro" id="IPR015946">
    <property type="entry name" value="KH_dom-like_a/b"/>
</dbReference>
<evidence type="ECO:0000259" key="8">
    <source>
        <dbReference type="PROSITE" id="PS51713"/>
    </source>
</evidence>
<evidence type="ECO:0000256" key="6">
    <source>
        <dbReference type="PROSITE-ProRule" id="PRU01050"/>
    </source>
</evidence>
<proteinExistence type="inferred from homology"/>
<sequence>MERNFLPVIFRISLRTSLLRKLYSTKTHQYEKSIGNVVNAAIIGAPNSGKSTLINKIIERKVCATSNKVHTTTKLARAICFENDTQIIFLDTPGVITDKEKNRYKLAESMRQACKKSLNCADVIGVVHDVSNRYTKDKLHPTVLEMLNMVSNIPSFLIINKVDLLKSKKQLLDIIRNLTNGVIAGNPVPNTSKIQKPLLGYGCFSDVFLVSALNGDGVKDIKDYLKTNSRLRKLEYSSDEWTDQPTESLIEEATRAKFLDFLSQELPYTLETRLEYFDDNEAEGKVTCSVSVECPSDRIVKLIAGAGGGRLQQIKSSLRSDLVDMIKKPVSLDINLIAKRKPSSKQVARAATSLPNPVVMTKIDGSPSHTGDDTFSE</sequence>
<dbReference type="Gene3D" id="3.40.50.300">
    <property type="entry name" value="P-loop containing nucleotide triphosphate hydrolases"/>
    <property type="match status" value="1"/>
</dbReference>
<dbReference type="CDD" id="cd04163">
    <property type="entry name" value="Era"/>
    <property type="match status" value="1"/>
</dbReference>
<keyword evidence="10" id="KW-1185">Reference proteome</keyword>
<dbReference type="PROSITE" id="PS51713">
    <property type="entry name" value="G_ERA"/>
    <property type="match status" value="1"/>
</dbReference>
<dbReference type="InterPro" id="IPR006073">
    <property type="entry name" value="GTP-bd"/>
</dbReference>
<dbReference type="FunFam" id="3.40.50.300:FF:002220">
    <property type="entry name" value="GTPase Era, mitochondrial"/>
    <property type="match status" value="1"/>
</dbReference>
<comment type="caution">
    <text evidence="9">The sequence shown here is derived from an EMBL/GenBank/DDBJ whole genome shotgun (WGS) entry which is preliminary data.</text>
</comment>
<evidence type="ECO:0000256" key="2">
    <source>
        <dbReference type="ARBA" id="ARBA00019149"/>
    </source>
</evidence>
<dbReference type="NCBIfam" id="TIGR00231">
    <property type="entry name" value="small_GTP"/>
    <property type="match status" value="1"/>
</dbReference>
<feature type="region of interest" description="G2" evidence="6">
    <location>
        <begin position="70"/>
        <end position="74"/>
    </location>
</feature>
<dbReference type="GO" id="GO:0019843">
    <property type="term" value="F:rRNA binding"/>
    <property type="evidence" value="ECO:0007669"/>
    <property type="project" value="TreeGrafter"/>
</dbReference>
<evidence type="ECO:0000256" key="5">
    <source>
        <dbReference type="ARBA" id="ARBA00030975"/>
    </source>
</evidence>
<keyword evidence="4 6" id="KW-0342">GTP-binding</keyword>
<dbReference type="HAMAP" id="MF_00367">
    <property type="entry name" value="GTPase_Era"/>
    <property type="match status" value="1"/>
</dbReference>
<dbReference type="SUPFAM" id="SSF54814">
    <property type="entry name" value="Prokaryotic type KH domain (KH-domain type II)"/>
    <property type="match status" value="1"/>
</dbReference>
<evidence type="ECO:0000313" key="10">
    <source>
        <dbReference type="Proteomes" id="UP001497472"/>
    </source>
</evidence>
<feature type="domain" description="Era-type G" evidence="8">
    <location>
        <begin position="36"/>
        <end position="233"/>
    </location>
</feature>
<keyword evidence="3 6" id="KW-0547">Nucleotide-binding</keyword>
<dbReference type="EMBL" id="CAVLEF010000225">
    <property type="protein sequence ID" value="CAK1553743.1"/>
    <property type="molecule type" value="Genomic_DNA"/>
</dbReference>
<dbReference type="Proteomes" id="UP001497472">
    <property type="component" value="Unassembled WGS sequence"/>
</dbReference>
<dbReference type="NCBIfam" id="TIGR00436">
    <property type="entry name" value="era"/>
    <property type="match status" value="1"/>
</dbReference>
<dbReference type="GO" id="GO:0005525">
    <property type="term" value="F:GTP binding"/>
    <property type="evidence" value="ECO:0007669"/>
    <property type="project" value="UniProtKB-UniRule"/>
</dbReference>
<name>A0AAV1JW25_9NEOP</name>
<dbReference type="InterPro" id="IPR030388">
    <property type="entry name" value="G_ERA_dom"/>
</dbReference>
<dbReference type="PANTHER" id="PTHR42698">
    <property type="entry name" value="GTPASE ERA"/>
    <property type="match status" value="1"/>
</dbReference>
<comment type="similarity">
    <text evidence="1 6">Belongs to the TRAFAC class TrmE-Era-EngA-EngB-Septin-like GTPase superfamily. Era GTPase family.</text>
</comment>
<feature type="region of interest" description="Disordered" evidence="7">
    <location>
        <begin position="358"/>
        <end position="377"/>
    </location>
</feature>
<feature type="region of interest" description="G4" evidence="6">
    <location>
        <begin position="160"/>
        <end position="163"/>
    </location>
</feature>
<organism evidence="9 10">
    <name type="scientific">Leptosia nina</name>
    <dbReference type="NCBI Taxonomy" id="320188"/>
    <lineage>
        <taxon>Eukaryota</taxon>
        <taxon>Metazoa</taxon>
        <taxon>Ecdysozoa</taxon>
        <taxon>Arthropoda</taxon>
        <taxon>Hexapoda</taxon>
        <taxon>Insecta</taxon>
        <taxon>Pterygota</taxon>
        <taxon>Neoptera</taxon>
        <taxon>Endopterygota</taxon>
        <taxon>Lepidoptera</taxon>
        <taxon>Glossata</taxon>
        <taxon>Ditrysia</taxon>
        <taxon>Papilionoidea</taxon>
        <taxon>Pieridae</taxon>
        <taxon>Pierinae</taxon>
        <taxon>Leptosia</taxon>
    </lineage>
</organism>
<dbReference type="InterPro" id="IPR009019">
    <property type="entry name" value="KH_sf_prok-type"/>
</dbReference>
<evidence type="ECO:0000313" key="9">
    <source>
        <dbReference type="EMBL" id="CAK1553743.1"/>
    </source>
</evidence>
<dbReference type="InterPro" id="IPR005662">
    <property type="entry name" value="GTPase_Era-like"/>
</dbReference>
<dbReference type="GO" id="GO:0043024">
    <property type="term" value="F:ribosomal small subunit binding"/>
    <property type="evidence" value="ECO:0007669"/>
    <property type="project" value="TreeGrafter"/>
</dbReference>
<evidence type="ECO:0000256" key="3">
    <source>
        <dbReference type="ARBA" id="ARBA00022741"/>
    </source>
</evidence>
<protein>
    <recommendedName>
        <fullName evidence="2">GTPase Era, mitochondrial</fullName>
    </recommendedName>
    <alternativeName>
        <fullName evidence="5">ERA-like protein 1</fullName>
    </alternativeName>
</protein>
<dbReference type="PRINTS" id="PR00326">
    <property type="entry name" value="GTP1OBG"/>
</dbReference>
<dbReference type="PANTHER" id="PTHR42698:SF1">
    <property type="entry name" value="GTPASE ERA, MITOCHONDRIAL"/>
    <property type="match status" value="1"/>
</dbReference>
<evidence type="ECO:0000256" key="1">
    <source>
        <dbReference type="ARBA" id="ARBA00007921"/>
    </source>
</evidence>
<dbReference type="SUPFAM" id="SSF52540">
    <property type="entry name" value="P-loop containing nucleoside triphosphate hydrolases"/>
    <property type="match status" value="1"/>
</dbReference>
<evidence type="ECO:0000256" key="4">
    <source>
        <dbReference type="ARBA" id="ARBA00023134"/>
    </source>
</evidence>
<evidence type="ECO:0000256" key="7">
    <source>
        <dbReference type="SAM" id="MobiDB-lite"/>
    </source>
</evidence>
<feature type="region of interest" description="G1" evidence="6">
    <location>
        <begin position="44"/>
        <end position="51"/>
    </location>
</feature>
<dbReference type="InterPro" id="IPR027417">
    <property type="entry name" value="P-loop_NTPase"/>
</dbReference>
<reference evidence="9 10" key="1">
    <citation type="submission" date="2023-11" db="EMBL/GenBank/DDBJ databases">
        <authorList>
            <person name="Okamura Y."/>
        </authorList>
    </citation>
    <scope>NUCLEOTIDE SEQUENCE [LARGE SCALE GENOMIC DNA]</scope>
</reference>
<gene>
    <name evidence="9" type="ORF">LNINA_LOCUS12711</name>
</gene>
<dbReference type="Gene3D" id="3.30.300.20">
    <property type="match status" value="1"/>
</dbReference>
<dbReference type="GO" id="GO:0005759">
    <property type="term" value="C:mitochondrial matrix"/>
    <property type="evidence" value="ECO:0007669"/>
    <property type="project" value="TreeGrafter"/>
</dbReference>
<dbReference type="GO" id="GO:0000028">
    <property type="term" value="P:ribosomal small subunit assembly"/>
    <property type="evidence" value="ECO:0007669"/>
    <property type="project" value="TreeGrafter"/>
</dbReference>
<dbReference type="InterPro" id="IPR005225">
    <property type="entry name" value="Small_GTP-bd"/>
</dbReference>